<evidence type="ECO:0000256" key="5">
    <source>
        <dbReference type="HAMAP-Rule" id="MF_00445"/>
    </source>
</evidence>
<feature type="transmembrane region" description="Helical" evidence="5">
    <location>
        <begin position="422"/>
        <end position="442"/>
    </location>
</feature>
<dbReference type="EMBL" id="JAEKNR010000094">
    <property type="protein sequence ID" value="MBJ7598103.1"/>
    <property type="molecule type" value="Genomic_DNA"/>
</dbReference>
<keyword evidence="2 5" id="KW-0812">Transmembrane</keyword>
<dbReference type="RefSeq" id="WP_338200845.1">
    <property type="nucleotide sequence ID" value="NZ_JAEKNR010000094.1"/>
</dbReference>
<organism evidence="8 9">
    <name type="scientific">Candidatus Nephthysia bennettiae</name>
    <dbReference type="NCBI Taxonomy" id="3127016"/>
    <lineage>
        <taxon>Bacteria</taxon>
        <taxon>Bacillati</taxon>
        <taxon>Candidatus Dormiibacterota</taxon>
        <taxon>Candidatus Dormibacteria</taxon>
        <taxon>Candidatus Dormibacterales</taxon>
        <taxon>Candidatus Dormibacteraceae</taxon>
        <taxon>Candidatus Nephthysia</taxon>
    </lineage>
</organism>
<comment type="function">
    <text evidence="5">NDH-1 shuttles electrons from NADH, via FMN and iron-sulfur (Fe-S) centers, to quinones in the respiratory chain. The immediate electron acceptor for the enzyme in this species is believed to be ubiquinone. Couples the redox reaction to proton translocation (for every two electrons transferred, four hydrogen ions are translocated across the cytoplasmic membrane), and thus conserves the redox energy in a proton gradient.</text>
</comment>
<comment type="caution">
    <text evidence="8">The sequence shown here is derived from an EMBL/GenBank/DDBJ whole genome shotgun (WGS) entry which is preliminary data.</text>
</comment>
<dbReference type="PANTHER" id="PTHR22773">
    <property type="entry name" value="NADH DEHYDROGENASE"/>
    <property type="match status" value="1"/>
</dbReference>
<feature type="transmembrane region" description="Helical" evidence="5">
    <location>
        <begin position="317"/>
        <end position="337"/>
    </location>
</feature>
<feature type="transmembrane region" description="Helical" evidence="5">
    <location>
        <begin position="258"/>
        <end position="279"/>
    </location>
</feature>
<keyword evidence="5" id="KW-0830">Ubiquinone</keyword>
<dbReference type="GO" id="GO:0008137">
    <property type="term" value="F:NADH dehydrogenase (ubiquinone) activity"/>
    <property type="evidence" value="ECO:0007669"/>
    <property type="project" value="InterPro"/>
</dbReference>
<feature type="transmembrane region" description="Helical" evidence="5">
    <location>
        <begin position="127"/>
        <end position="152"/>
    </location>
</feature>
<dbReference type="GO" id="GO:0005886">
    <property type="term" value="C:plasma membrane"/>
    <property type="evidence" value="ECO:0007669"/>
    <property type="project" value="UniProtKB-SubCell"/>
</dbReference>
<keyword evidence="4 5" id="KW-0472">Membrane</keyword>
<evidence type="ECO:0000256" key="4">
    <source>
        <dbReference type="ARBA" id="ARBA00023136"/>
    </source>
</evidence>
<keyword evidence="5" id="KW-0813">Transport</keyword>
<comment type="subcellular location">
    <subcellularLocation>
        <location evidence="5">Cell membrane</location>
        <topology evidence="5">Multi-pass membrane protein</topology>
    </subcellularLocation>
    <subcellularLocation>
        <location evidence="1">Endomembrane system</location>
        <topology evidence="1">Multi-pass membrane protein</topology>
    </subcellularLocation>
    <subcellularLocation>
        <location evidence="6">Membrane</location>
        <topology evidence="6">Multi-pass membrane protein</topology>
    </subcellularLocation>
</comment>
<feature type="transmembrane region" description="Helical" evidence="5">
    <location>
        <begin position="385"/>
        <end position="410"/>
    </location>
</feature>
<keyword evidence="3 5" id="KW-1133">Transmembrane helix</keyword>
<name>A0A934K9C3_9BACT</name>
<evidence type="ECO:0000259" key="7">
    <source>
        <dbReference type="Pfam" id="PF00361"/>
    </source>
</evidence>
<dbReference type="Pfam" id="PF00361">
    <property type="entry name" value="Proton_antipo_M"/>
    <property type="match status" value="1"/>
</dbReference>
<dbReference type="NCBIfam" id="TIGR01770">
    <property type="entry name" value="NDH_I_N"/>
    <property type="match status" value="1"/>
</dbReference>
<comment type="catalytic activity">
    <reaction evidence="5">
        <text>a quinone + NADH + 5 H(+)(in) = a quinol + NAD(+) + 4 H(+)(out)</text>
        <dbReference type="Rhea" id="RHEA:57888"/>
        <dbReference type="ChEBI" id="CHEBI:15378"/>
        <dbReference type="ChEBI" id="CHEBI:24646"/>
        <dbReference type="ChEBI" id="CHEBI:57540"/>
        <dbReference type="ChEBI" id="CHEBI:57945"/>
        <dbReference type="ChEBI" id="CHEBI:132124"/>
    </reaction>
</comment>
<dbReference type="InterPro" id="IPR010096">
    <property type="entry name" value="NADH-Q_OxRdtase_suN/2"/>
</dbReference>
<dbReference type="GO" id="GO:0048038">
    <property type="term" value="F:quinone binding"/>
    <property type="evidence" value="ECO:0007669"/>
    <property type="project" value="UniProtKB-KW"/>
</dbReference>
<accession>A0A934K9C3</accession>
<evidence type="ECO:0000256" key="1">
    <source>
        <dbReference type="ARBA" id="ARBA00004127"/>
    </source>
</evidence>
<comment type="similarity">
    <text evidence="5">Belongs to the complex I subunit 2 family.</text>
</comment>
<proteinExistence type="inferred from homology"/>
<feature type="transmembrane region" description="Helical" evidence="5">
    <location>
        <begin position="179"/>
        <end position="200"/>
    </location>
</feature>
<keyword evidence="5" id="KW-0520">NAD</keyword>
<feature type="transmembrane region" description="Helical" evidence="5">
    <location>
        <begin position="26"/>
        <end position="46"/>
    </location>
</feature>
<gene>
    <name evidence="5" type="primary">nuoN</name>
    <name evidence="8" type="ORF">JF922_08455</name>
</gene>
<evidence type="ECO:0000256" key="3">
    <source>
        <dbReference type="ARBA" id="ARBA00022989"/>
    </source>
</evidence>
<feature type="transmembrane region" description="Helical" evidence="5">
    <location>
        <begin position="291"/>
        <end position="311"/>
    </location>
</feature>
<evidence type="ECO:0000256" key="2">
    <source>
        <dbReference type="ARBA" id="ARBA00022692"/>
    </source>
</evidence>
<dbReference type="HAMAP" id="MF_00445">
    <property type="entry name" value="NDH1_NuoN_1"/>
    <property type="match status" value="1"/>
</dbReference>
<comment type="subunit">
    <text evidence="5">NDH-1 is composed of 14 different subunits. Subunits NuoA, H, J, K, L, M, N constitute the membrane sector of the complex.</text>
</comment>
<evidence type="ECO:0000256" key="6">
    <source>
        <dbReference type="RuleBase" id="RU000320"/>
    </source>
</evidence>
<dbReference type="Proteomes" id="UP000612893">
    <property type="component" value="Unassembled WGS sequence"/>
</dbReference>
<dbReference type="EC" id="7.1.1.-" evidence="5"/>
<dbReference type="InterPro" id="IPR001750">
    <property type="entry name" value="ND/Mrp_TM"/>
</dbReference>
<reference evidence="8" key="1">
    <citation type="submission" date="2020-10" db="EMBL/GenBank/DDBJ databases">
        <title>Ca. Dormibacterota MAGs.</title>
        <authorList>
            <person name="Montgomery K."/>
        </authorList>
    </citation>
    <scope>NUCLEOTIDE SEQUENCE [LARGE SCALE GENOMIC DNA]</scope>
    <source>
        <strain evidence="8">SC8812_S17_10</strain>
    </source>
</reference>
<dbReference type="AlphaFoldDB" id="A0A934K9C3"/>
<feature type="domain" description="NADH:quinone oxidoreductase/Mrp antiporter transmembrane" evidence="7">
    <location>
        <begin position="142"/>
        <end position="437"/>
    </location>
</feature>
<feature type="transmembrane region" description="Helical" evidence="5">
    <location>
        <begin position="53"/>
        <end position="72"/>
    </location>
</feature>
<feature type="transmembrane region" description="Helical" evidence="5">
    <location>
        <begin position="462"/>
        <end position="481"/>
    </location>
</feature>
<feature type="transmembrane region" description="Helical" evidence="5">
    <location>
        <begin position="221"/>
        <end position="238"/>
    </location>
</feature>
<evidence type="ECO:0000313" key="8">
    <source>
        <dbReference type="EMBL" id="MBJ7598103.1"/>
    </source>
</evidence>
<keyword evidence="5" id="KW-1278">Translocase</keyword>
<dbReference type="GO" id="GO:0042773">
    <property type="term" value="P:ATP synthesis coupled electron transport"/>
    <property type="evidence" value="ECO:0007669"/>
    <property type="project" value="InterPro"/>
</dbReference>
<protein>
    <recommendedName>
        <fullName evidence="5">NADH-quinone oxidoreductase subunit N</fullName>
        <ecNumber evidence="5">7.1.1.-</ecNumber>
    </recommendedName>
    <alternativeName>
        <fullName evidence="5">NADH dehydrogenase I subunit N</fullName>
    </alternativeName>
    <alternativeName>
        <fullName evidence="5">NDH-1 subunit N</fullName>
    </alternativeName>
</protein>
<feature type="transmembrane region" description="Helical" evidence="5">
    <location>
        <begin position="92"/>
        <end position="115"/>
    </location>
</feature>
<evidence type="ECO:0000313" key="9">
    <source>
        <dbReference type="Proteomes" id="UP000612893"/>
    </source>
</evidence>
<sequence>MSTLLVVNPSGVSYSAGQAFGDLTQIAPIAAVAVALVVAMVADLVLPVRLRGSAALAISGLGLLAAFLFAFGHWLLGGGHSAYFGFVTGDNFALYFEMLFALLGLLTIALSHAYVRRRGFPESELHVLTLAAIAGMMALAAATSLVTVFLALETLSLALYVSCGYARRDTTSQEAAAKYLLIGGFASAFVLYGMALVYGASGSTLLPDIEKAITSDQASNPILIIGVLMLGVGFGFKISGAPFHQWTPDVYQGAPLPVTAFMSVGTKAAAFAMIIRVFVQGLPHLSGEWQVVLAFIAVLSMIVGNLAAIAQTSVKRLLAYSGIAQGGYILVGVIAGGKNGVAAVLFYLIAYVFMNFGAFAVLTVLVDRNGEHDRLEDLDGLAYRYPALGVLMTVFMLSLAGFPPLVGFIGKFFLFSAGVSAGWTWLVVIAVLTSVISVAYYLRVVYHVWTPGAEARRLTRAWGPIVAVVASGVLAVILGIYPTFLLVAGLAGAVPVLGAGH</sequence>
<dbReference type="GO" id="GO:0012505">
    <property type="term" value="C:endomembrane system"/>
    <property type="evidence" value="ECO:0007669"/>
    <property type="project" value="UniProtKB-SubCell"/>
</dbReference>
<feature type="transmembrane region" description="Helical" evidence="5">
    <location>
        <begin position="344"/>
        <end position="365"/>
    </location>
</feature>
<dbReference type="GO" id="GO:0050136">
    <property type="term" value="F:NADH dehydrogenase (quinone) (non-electrogenic) activity"/>
    <property type="evidence" value="ECO:0007669"/>
    <property type="project" value="UniProtKB-UniRule"/>
</dbReference>
<keyword evidence="5" id="KW-0874">Quinone</keyword>
<keyword evidence="9" id="KW-1185">Reference proteome</keyword>
<keyword evidence="5" id="KW-1003">Cell membrane</keyword>